<evidence type="ECO:0000256" key="6">
    <source>
        <dbReference type="SAM" id="MobiDB-lite"/>
    </source>
</evidence>
<feature type="transmembrane region" description="Helical" evidence="7">
    <location>
        <begin position="48"/>
        <end position="68"/>
    </location>
</feature>
<feature type="transmembrane region" description="Helical" evidence="7">
    <location>
        <begin position="220"/>
        <end position="242"/>
    </location>
</feature>
<evidence type="ECO:0000256" key="5">
    <source>
        <dbReference type="ARBA" id="ARBA00023136"/>
    </source>
</evidence>
<dbReference type="PANTHER" id="PTHR23513">
    <property type="entry name" value="INTEGRAL MEMBRANE EFFLUX PROTEIN-RELATED"/>
    <property type="match status" value="1"/>
</dbReference>
<reference evidence="8" key="3">
    <citation type="submission" date="2023-12" db="EMBL/GenBank/DDBJ databases">
        <authorList>
            <person name="Sun Q."/>
            <person name="Inoue M."/>
        </authorList>
    </citation>
    <scope>NUCLEOTIDE SEQUENCE</scope>
    <source>
        <strain evidence="8">JCM 10667</strain>
    </source>
</reference>
<dbReference type="GO" id="GO:0005886">
    <property type="term" value="C:plasma membrane"/>
    <property type="evidence" value="ECO:0007669"/>
    <property type="project" value="UniProtKB-SubCell"/>
</dbReference>
<keyword evidence="11" id="KW-1185">Reference proteome</keyword>
<feature type="transmembrane region" description="Helical" evidence="7">
    <location>
        <begin position="152"/>
        <end position="174"/>
    </location>
</feature>
<dbReference type="Proteomes" id="UP001501427">
    <property type="component" value="Unassembled WGS sequence"/>
</dbReference>
<reference evidence="9 10" key="2">
    <citation type="submission" date="2020-08" db="EMBL/GenBank/DDBJ databases">
        <title>Sequencing the genomes of 1000 actinobacteria strains.</title>
        <authorList>
            <person name="Klenk H.-P."/>
        </authorList>
    </citation>
    <scope>NUCLEOTIDE SEQUENCE [LARGE SCALE GENOMIC DNA]</scope>
    <source>
        <strain evidence="9 10">DSM 44772</strain>
    </source>
</reference>
<keyword evidence="3 7" id="KW-0812">Transmembrane</keyword>
<feature type="transmembrane region" description="Helical" evidence="7">
    <location>
        <begin position="307"/>
        <end position="327"/>
    </location>
</feature>
<evidence type="ECO:0000256" key="3">
    <source>
        <dbReference type="ARBA" id="ARBA00022692"/>
    </source>
</evidence>
<evidence type="ECO:0000256" key="2">
    <source>
        <dbReference type="ARBA" id="ARBA00022475"/>
    </source>
</evidence>
<dbReference type="InterPro" id="IPR011701">
    <property type="entry name" value="MFS"/>
</dbReference>
<evidence type="ECO:0000313" key="9">
    <source>
        <dbReference type="EMBL" id="MBB4771873.1"/>
    </source>
</evidence>
<feature type="transmembrane region" description="Helical" evidence="7">
    <location>
        <begin position="80"/>
        <end position="100"/>
    </location>
</feature>
<name>A0A7W7I7Z2_9ACTN</name>
<keyword evidence="2" id="KW-1003">Cell membrane</keyword>
<feature type="region of interest" description="Disordered" evidence="6">
    <location>
        <begin position="437"/>
        <end position="468"/>
    </location>
</feature>
<comment type="caution">
    <text evidence="9">The sequence shown here is derived from an EMBL/GenBank/DDBJ whole genome shotgun (WGS) entry which is preliminary data.</text>
</comment>
<feature type="transmembrane region" description="Helical" evidence="7">
    <location>
        <begin position="20"/>
        <end position="42"/>
    </location>
</feature>
<feature type="transmembrane region" description="Helical" evidence="7">
    <location>
        <begin position="281"/>
        <end position="300"/>
    </location>
</feature>
<feature type="transmembrane region" description="Helical" evidence="7">
    <location>
        <begin position="254"/>
        <end position="275"/>
    </location>
</feature>
<reference evidence="8 11" key="1">
    <citation type="journal article" date="2019" name="Int. J. Syst. Evol. Microbiol.">
        <title>The Global Catalogue of Microorganisms (GCM) 10K type strain sequencing project: providing services to taxonomists for standard genome sequencing and annotation.</title>
        <authorList>
            <consortium name="The Broad Institute Genomics Platform"/>
            <consortium name="The Broad Institute Genome Sequencing Center for Infectious Disease"/>
            <person name="Wu L."/>
            <person name="Ma J."/>
        </authorList>
    </citation>
    <scope>NUCLEOTIDE SEQUENCE [LARGE SCALE GENOMIC DNA]</scope>
    <source>
        <strain evidence="8 11">JCM 10667</strain>
    </source>
</reference>
<dbReference type="EMBL" id="BAAAHD010000001">
    <property type="protein sequence ID" value="GAA0544119.1"/>
    <property type="molecule type" value="Genomic_DNA"/>
</dbReference>
<dbReference type="Gene3D" id="1.20.1250.20">
    <property type="entry name" value="MFS general substrate transporter like domains"/>
    <property type="match status" value="1"/>
</dbReference>
<proteinExistence type="predicted"/>
<evidence type="ECO:0000313" key="10">
    <source>
        <dbReference type="Proteomes" id="UP000549343"/>
    </source>
</evidence>
<accession>A0A7W7I7Z2</accession>
<organism evidence="9 10">
    <name type="scientific">Actinomadura livida</name>
    <dbReference type="NCBI Taxonomy" id="79909"/>
    <lineage>
        <taxon>Bacteria</taxon>
        <taxon>Bacillati</taxon>
        <taxon>Actinomycetota</taxon>
        <taxon>Actinomycetes</taxon>
        <taxon>Streptosporangiales</taxon>
        <taxon>Thermomonosporaceae</taxon>
        <taxon>Actinomadura</taxon>
    </lineage>
</organism>
<dbReference type="Proteomes" id="UP000549343">
    <property type="component" value="Unassembled WGS sequence"/>
</dbReference>
<gene>
    <name evidence="9" type="ORF">F4557_000291</name>
    <name evidence="8" type="ORF">GCM10009546_02700</name>
</gene>
<feature type="compositionally biased region" description="Low complexity" evidence="6">
    <location>
        <begin position="438"/>
        <end position="457"/>
    </location>
</feature>
<keyword evidence="4 7" id="KW-1133">Transmembrane helix</keyword>
<dbReference type="CDD" id="cd06173">
    <property type="entry name" value="MFS_MefA_like"/>
    <property type="match status" value="1"/>
</dbReference>
<evidence type="ECO:0000313" key="11">
    <source>
        <dbReference type="Proteomes" id="UP001501427"/>
    </source>
</evidence>
<comment type="subcellular location">
    <subcellularLocation>
        <location evidence="1">Cell membrane</location>
        <topology evidence="1">Multi-pass membrane protein</topology>
    </subcellularLocation>
</comment>
<dbReference type="InterPro" id="IPR036259">
    <property type="entry name" value="MFS_trans_sf"/>
</dbReference>
<evidence type="ECO:0000256" key="4">
    <source>
        <dbReference type="ARBA" id="ARBA00022989"/>
    </source>
</evidence>
<dbReference type="AlphaFoldDB" id="A0A7W7I7Z2"/>
<evidence type="ECO:0000313" key="8">
    <source>
        <dbReference type="EMBL" id="GAA0544119.1"/>
    </source>
</evidence>
<sequence length="468" mass="48704">MFRFLSPLSPLKDPETAPLFIARLVSSAGAGFGQLALAWGVMQLGYGAGGLAIVLACNSVPALLIIVTGVAGDRFQRHRVLIIAELATSIAWLVFAVCFWTEKATLPLLCALATLSGIGTAMFLPTIRGIVADLLSENGRRAGNALIKQTDSIGLLIGLSSSGMVVSTVGPGWAASTRGVLCAVGALVLCRLRTPSWRSANPNFLRELRAGWREFTSHRWVWIMTLQYTAVIVAMICYTDIAGPIYMNDGHGGARAWGIVTACEYIGALAGALIGSRWKPARPVLIAAALPAAGAIPMFLMGVQAPWAVLAAAALIPGVGAALYYVLWTTALQNTFAPEVLVRVNSWNIIASYVLMPVTVLTAGPLVKGIGAEATVLAAAALTVVAVACSLLILRSTPAAPAVTRKTVRKGPDAYVIGQAVQLQSASARRLGADSRQASVTSSATSSGSTVASLTSTQARSPLAQDGE</sequence>
<keyword evidence="5 7" id="KW-0472">Membrane</keyword>
<feature type="transmembrane region" description="Helical" evidence="7">
    <location>
        <begin position="347"/>
        <end position="367"/>
    </location>
</feature>
<dbReference type="SUPFAM" id="SSF103473">
    <property type="entry name" value="MFS general substrate transporter"/>
    <property type="match status" value="1"/>
</dbReference>
<feature type="transmembrane region" description="Helical" evidence="7">
    <location>
        <begin position="374"/>
        <end position="394"/>
    </location>
</feature>
<feature type="transmembrane region" description="Helical" evidence="7">
    <location>
        <begin position="106"/>
        <end position="131"/>
    </location>
</feature>
<dbReference type="GO" id="GO:0022857">
    <property type="term" value="F:transmembrane transporter activity"/>
    <property type="evidence" value="ECO:0007669"/>
    <property type="project" value="InterPro"/>
</dbReference>
<protein>
    <submittedName>
        <fullName evidence="9">MFS family permease</fullName>
    </submittedName>
    <submittedName>
        <fullName evidence="8">MFS transporter</fullName>
    </submittedName>
</protein>
<dbReference type="RefSeq" id="WP_221480497.1">
    <property type="nucleotide sequence ID" value="NZ_BAAAHD010000001.1"/>
</dbReference>
<evidence type="ECO:0000256" key="1">
    <source>
        <dbReference type="ARBA" id="ARBA00004651"/>
    </source>
</evidence>
<dbReference type="PANTHER" id="PTHR23513:SF11">
    <property type="entry name" value="STAPHYLOFERRIN A TRANSPORTER"/>
    <property type="match status" value="1"/>
</dbReference>
<dbReference type="EMBL" id="JACHMV010000001">
    <property type="protein sequence ID" value="MBB4771873.1"/>
    <property type="molecule type" value="Genomic_DNA"/>
</dbReference>
<evidence type="ECO:0000256" key="7">
    <source>
        <dbReference type="SAM" id="Phobius"/>
    </source>
</evidence>
<dbReference type="Pfam" id="PF07690">
    <property type="entry name" value="MFS_1"/>
    <property type="match status" value="1"/>
</dbReference>